<dbReference type="InterPro" id="IPR004027">
    <property type="entry name" value="SEC_C_motif"/>
</dbReference>
<dbReference type="OrthoDB" id="9786424at2"/>
<keyword evidence="2" id="KW-1185">Reference proteome</keyword>
<accession>A0A5C7FAU6</accession>
<organism evidence="1 2">
    <name type="scientific">Neolewinella aurantiaca</name>
    <dbReference type="NCBI Taxonomy" id="2602767"/>
    <lineage>
        <taxon>Bacteria</taxon>
        <taxon>Pseudomonadati</taxon>
        <taxon>Bacteroidota</taxon>
        <taxon>Saprospiria</taxon>
        <taxon>Saprospirales</taxon>
        <taxon>Lewinellaceae</taxon>
        <taxon>Neolewinella</taxon>
    </lineage>
</organism>
<sequence length="127" mass="14438">MITALVEHDRLPEAIRRFSRLVGFAPKEKFVQLLAEEIVRKKIDHQIKSVRKIPASNCIDCWPEATPPAVRLLDDAYRDHISYLKSELKKKGLAVAPEPVRQKGTKISRNAPCPCGSNKKYKRCCGR</sequence>
<dbReference type="AlphaFoldDB" id="A0A5C7FAU6"/>
<name>A0A5C7FAU6_9BACT</name>
<evidence type="ECO:0000313" key="1">
    <source>
        <dbReference type="EMBL" id="TXF87947.1"/>
    </source>
</evidence>
<reference evidence="1 2" key="1">
    <citation type="submission" date="2019-08" db="EMBL/GenBank/DDBJ databases">
        <title>Lewinella sp. strain SSH13 Genome sequencing and assembly.</title>
        <authorList>
            <person name="Kim I."/>
        </authorList>
    </citation>
    <scope>NUCLEOTIDE SEQUENCE [LARGE SCALE GENOMIC DNA]</scope>
    <source>
        <strain evidence="1 2">SSH13</strain>
    </source>
</reference>
<dbReference type="Gene3D" id="3.10.450.50">
    <property type="match status" value="1"/>
</dbReference>
<evidence type="ECO:0008006" key="3">
    <source>
        <dbReference type="Google" id="ProtNLM"/>
    </source>
</evidence>
<dbReference type="EMBL" id="VOXD01000029">
    <property type="protein sequence ID" value="TXF87947.1"/>
    <property type="molecule type" value="Genomic_DNA"/>
</dbReference>
<dbReference type="Pfam" id="PF02810">
    <property type="entry name" value="SEC-C"/>
    <property type="match status" value="1"/>
</dbReference>
<gene>
    <name evidence="1" type="ORF">FUA23_16945</name>
</gene>
<proteinExistence type="predicted"/>
<evidence type="ECO:0000313" key="2">
    <source>
        <dbReference type="Proteomes" id="UP000321907"/>
    </source>
</evidence>
<dbReference type="SUPFAM" id="SSF103642">
    <property type="entry name" value="Sec-C motif"/>
    <property type="match status" value="1"/>
</dbReference>
<protein>
    <recommendedName>
        <fullName evidence="3">SEC-C motif-containing protein</fullName>
    </recommendedName>
</protein>
<comment type="caution">
    <text evidence="1">The sequence shown here is derived from an EMBL/GenBank/DDBJ whole genome shotgun (WGS) entry which is preliminary data.</text>
</comment>
<dbReference type="Proteomes" id="UP000321907">
    <property type="component" value="Unassembled WGS sequence"/>
</dbReference>